<dbReference type="InterPro" id="IPR026960">
    <property type="entry name" value="RVT-Znf"/>
</dbReference>
<organism evidence="3 4">
    <name type="scientific">Riccia sorocarpa</name>
    <dbReference type="NCBI Taxonomy" id="122646"/>
    <lineage>
        <taxon>Eukaryota</taxon>
        <taxon>Viridiplantae</taxon>
        <taxon>Streptophyta</taxon>
        <taxon>Embryophyta</taxon>
        <taxon>Marchantiophyta</taxon>
        <taxon>Marchantiopsida</taxon>
        <taxon>Marchantiidae</taxon>
        <taxon>Marchantiales</taxon>
        <taxon>Ricciaceae</taxon>
        <taxon>Riccia</taxon>
    </lineage>
</organism>
<comment type="caution">
    <text evidence="3">The sequence shown here is derived from an EMBL/GenBank/DDBJ whole genome shotgun (WGS) entry which is preliminary data.</text>
</comment>
<feature type="region of interest" description="Disordered" evidence="1">
    <location>
        <begin position="326"/>
        <end position="356"/>
    </location>
</feature>
<dbReference type="AlphaFoldDB" id="A0ABD3HKC4"/>
<dbReference type="Proteomes" id="UP001633002">
    <property type="component" value="Unassembled WGS sequence"/>
</dbReference>
<evidence type="ECO:0000313" key="4">
    <source>
        <dbReference type="Proteomes" id="UP001633002"/>
    </source>
</evidence>
<gene>
    <name evidence="3" type="ORF">R1sor_005721</name>
</gene>
<protein>
    <recommendedName>
        <fullName evidence="2">Reverse transcriptase zinc-binding domain-containing protein</fullName>
    </recommendedName>
</protein>
<dbReference type="Pfam" id="PF13966">
    <property type="entry name" value="zf-RVT"/>
    <property type="match status" value="1"/>
</dbReference>
<reference evidence="3 4" key="1">
    <citation type="submission" date="2024-09" db="EMBL/GenBank/DDBJ databases">
        <title>Chromosome-scale assembly of Riccia sorocarpa.</title>
        <authorList>
            <person name="Paukszto L."/>
        </authorList>
    </citation>
    <scope>NUCLEOTIDE SEQUENCE [LARGE SCALE GENOMIC DNA]</scope>
    <source>
        <strain evidence="3">LP-2024</strain>
        <tissue evidence="3">Aerial parts of the thallus</tissue>
    </source>
</reference>
<dbReference type="EMBL" id="JBJQOH010000003">
    <property type="protein sequence ID" value="KAL3692070.1"/>
    <property type="molecule type" value="Genomic_DNA"/>
</dbReference>
<evidence type="ECO:0000259" key="2">
    <source>
        <dbReference type="Pfam" id="PF13966"/>
    </source>
</evidence>
<proteinExistence type="predicted"/>
<name>A0ABD3HKC4_9MARC</name>
<feature type="domain" description="Reverse transcriptase zinc-binding" evidence="2">
    <location>
        <begin position="158"/>
        <end position="220"/>
    </location>
</feature>
<evidence type="ECO:0000256" key="1">
    <source>
        <dbReference type="SAM" id="MobiDB-lite"/>
    </source>
</evidence>
<feature type="compositionally biased region" description="Acidic residues" evidence="1">
    <location>
        <begin position="336"/>
        <end position="349"/>
    </location>
</feature>
<sequence>MFKAWREALKAVVWVPGKGNLPSHLSISQCSTLMKWGTPARAREYNKASGIHRKAGIQSAGIGVTIQSWLRAVHREGVYPEEETVVRIRQLEGWVKQHVVGDGNLMDSEGWQWRTRDGEFRWRNDTKVWVKKLQKSKNFDEEMNRRWGLEQIEGGWKERWKRLWAAKVLYRKKIWTWKILQRGLFTGSRAAEMGRDEGMCGLYPSRLETIEHVLWHCRHSERRRNGLRRLGIIPAGCNSVIQWLDYALEAGQRNPSLLNVTIGFLEAIWKERNHRIFRGTRTRIPIKVLLENSLVELENFPSANSSKETWTSIQRARDDFYATRFPAALHEGGPGEGEDTVGEQEDNDEGSTRPAL</sequence>
<accession>A0ABD3HKC4</accession>
<evidence type="ECO:0000313" key="3">
    <source>
        <dbReference type="EMBL" id="KAL3692070.1"/>
    </source>
</evidence>
<keyword evidence="4" id="KW-1185">Reference proteome</keyword>